<proteinExistence type="predicted"/>
<sequence length="219" mass="25089">MSLQLEEEFEVKKAGQGRSSLNQVLLQVEYPESYPDEIPGLSLYAVEGTLEDDEVGHLIEDLKTTATENLGIAMTFTLISQLRETLLERLQARADELKRLTLETERLELETDKAEEARTRGTPVTKESFMIWKIKFDKEMALRRAVEQEERLKALPPKEREEIRKTSGRQLFERDRTLATSDASLVEEGTVSIDISQYERTGIIEETETEMGLQFSDSE</sequence>
<dbReference type="SUPFAM" id="SSF54495">
    <property type="entry name" value="UBC-like"/>
    <property type="match status" value="1"/>
</dbReference>
<evidence type="ECO:0000313" key="4">
    <source>
        <dbReference type="Proteomes" id="UP001050691"/>
    </source>
</evidence>
<dbReference type="Pfam" id="PF05773">
    <property type="entry name" value="RWD"/>
    <property type="match status" value="1"/>
</dbReference>
<dbReference type="Pfam" id="PF16543">
    <property type="entry name" value="DFRP_C"/>
    <property type="match status" value="1"/>
</dbReference>
<accession>A0AAV5AHN6</accession>
<dbReference type="InterPro" id="IPR016135">
    <property type="entry name" value="UBQ-conjugating_enzyme/RWD"/>
</dbReference>
<feature type="domain" description="RWD" evidence="2">
    <location>
        <begin position="1"/>
        <end position="89"/>
    </location>
</feature>
<dbReference type="InterPro" id="IPR006575">
    <property type="entry name" value="RWD_dom"/>
</dbReference>
<evidence type="ECO:0000313" key="3">
    <source>
        <dbReference type="EMBL" id="GJJ12395.1"/>
    </source>
</evidence>
<protein>
    <recommendedName>
        <fullName evidence="2">RWD domain-containing protein</fullName>
    </recommendedName>
</protein>
<organism evidence="3 4">
    <name type="scientific">Clathrus columnatus</name>
    <dbReference type="NCBI Taxonomy" id="1419009"/>
    <lineage>
        <taxon>Eukaryota</taxon>
        <taxon>Fungi</taxon>
        <taxon>Dikarya</taxon>
        <taxon>Basidiomycota</taxon>
        <taxon>Agaricomycotina</taxon>
        <taxon>Agaricomycetes</taxon>
        <taxon>Phallomycetidae</taxon>
        <taxon>Phallales</taxon>
        <taxon>Clathraceae</taxon>
        <taxon>Clathrus</taxon>
    </lineage>
</organism>
<dbReference type="Proteomes" id="UP001050691">
    <property type="component" value="Unassembled WGS sequence"/>
</dbReference>
<name>A0AAV5AHN6_9AGAM</name>
<dbReference type="Gene3D" id="3.10.110.10">
    <property type="entry name" value="Ubiquitin Conjugating Enzyme"/>
    <property type="match status" value="1"/>
</dbReference>
<evidence type="ECO:0000259" key="2">
    <source>
        <dbReference type="PROSITE" id="PS50908"/>
    </source>
</evidence>
<dbReference type="PANTHER" id="PTHR12292">
    <property type="entry name" value="RWD DOMAIN-CONTAINING PROTEIN"/>
    <property type="match status" value="1"/>
</dbReference>
<dbReference type="InterPro" id="IPR040213">
    <property type="entry name" value="GIR2-like"/>
</dbReference>
<gene>
    <name evidence="3" type="ORF">Clacol_006637</name>
</gene>
<dbReference type="InterPro" id="IPR032378">
    <property type="entry name" value="ZC3H15/TMA46_C"/>
</dbReference>
<evidence type="ECO:0000256" key="1">
    <source>
        <dbReference type="SAM" id="Coils"/>
    </source>
</evidence>
<comment type="caution">
    <text evidence="3">The sequence shown here is derived from an EMBL/GenBank/DDBJ whole genome shotgun (WGS) entry which is preliminary data.</text>
</comment>
<dbReference type="EMBL" id="BPWL01000007">
    <property type="protein sequence ID" value="GJJ12395.1"/>
    <property type="molecule type" value="Genomic_DNA"/>
</dbReference>
<keyword evidence="4" id="KW-1185">Reference proteome</keyword>
<feature type="coiled-coil region" evidence="1">
    <location>
        <begin position="83"/>
        <end position="117"/>
    </location>
</feature>
<dbReference type="PROSITE" id="PS50908">
    <property type="entry name" value="RWD"/>
    <property type="match status" value="1"/>
</dbReference>
<reference evidence="3" key="1">
    <citation type="submission" date="2021-10" db="EMBL/GenBank/DDBJ databases">
        <title>De novo Genome Assembly of Clathrus columnatus (Basidiomycota, Fungi) Using Illumina and Nanopore Sequence Data.</title>
        <authorList>
            <person name="Ogiso-Tanaka E."/>
            <person name="Itagaki H."/>
            <person name="Hosoya T."/>
            <person name="Hosaka K."/>
        </authorList>
    </citation>
    <scope>NUCLEOTIDE SEQUENCE</scope>
    <source>
        <strain evidence="3">MO-923</strain>
    </source>
</reference>
<dbReference type="AlphaFoldDB" id="A0AAV5AHN6"/>
<keyword evidence="1" id="KW-0175">Coiled coil</keyword>